<dbReference type="STRING" id="670154.SAMN04488002_2134"/>
<feature type="transmembrane region" description="Helical" evidence="1">
    <location>
        <begin position="15"/>
        <end position="34"/>
    </location>
</feature>
<evidence type="ECO:0000313" key="2">
    <source>
        <dbReference type="EMBL" id="SFR47018.1"/>
    </source>
</evidence>
<name>A0A1I6GXV4_9RHOB</name>
<proteinExistence type="predicted"/>
<evidence type="ECO:0000313" key="3">
    <source>
        <dbReference type="Proteomes" id="UP000199658"/>
    </source>
</evidence>
<dbReference type="OrthoDB" id="9878716at2"/>
<dbReference type="Proteomes" id="UP000199658">
    <property type="component" value="Unassembled WGS sequence"/>
</dbReference>
<dbReference type="RefSeq" id="WP_090216508.1">
    <property type="nucleotide sequence ID" value="NZ_FOYO01000001.1"/>
</dbReference>
<keyword evidence="1" id="KW-1133">Transmembrane helix</keyword>
<accession>A0A1I6GXV4</accession>
<keyword evidence="1" id="KW-0472">Membrane</keyword>
<evidence type="ECO:0000256" key="1">
    <source>
        <dbReference type="SAM" id="Phobius"/>
    </source>
</evidence>
<dbReference type="AlphaFoldDB" id="A0A1I6GXV4"/>
<protein>
    <submittedName>
        <fullName evidence="2">Uncharacterized protein</fullName>
    </submittedName>
</protein>
<keyword evidence="1" id="KW-0812">Transmembrane</keyword>
<sequence>MSDYTTPNESLGKTGFVVAGVLIGLFIIVLAMLGSGSVTEGDTMATPEALDAPVITAPAADGS</sequence>
<reference evidence="3" key="1">
    <citation type="submission" date="2016-10" db="EMBL/GenBank/DDBJ databases">
        <authorList>
            <person name="Varghese N."/>
            <person name="Submissions S."/>
        </authorList>
    </citation>
    <scope>NUCLEOTIDE SEQUENCE [LARGE SCALE GENOMIC DNA]</scope>
    <source>
        <strain evidence="3">DSM 26921</strain>
    </source>
</reference>
<keyword evidence="3" id="KW-1185">Reference proteome</keyword>
<gene>
    <name evidence="2" type="ORF">SAMN04488002_2134</name>
</gene>
<organism evidence="2 3">
    <name type="scientific">Litoreibacter janthinus</name>
    <dbReference type="NCBI Taxonomy" id="670154"/>
    <lineage>
        <taxon>Bacteria</taxon>
        <taxon>Pseudomonadati</taxon>
        <taxon>Pseudomonadota</taxon>
        <taxon>Alphaproteobacteria</taxon>
        <taxon>Rhodobacterales</taxon>
        <taxon>Roseobacteraceae</taxon>
        <taxon>Litoreibacter</taxon>
    </lineage>
</organism>
<dbReference type="EMBL" id="FOYO01000001">
    <property type="protein sequence ID" value="SFR47018.1"/>
    <property type="molecule type" value="Genomic_DNA"/>
</dbReference>